<proteinExistence type="predicted"/>
<gene>
    <name evidence="1" type="ORF">EKH80_08545</name>
</gene>
<keyword evidence="2" id="KW-1185">Reference proteome</keyword>
<dbReference type="Pfam" id="PF08889">
    <property type="entry name" value="WbqC"/>
    <property type="match status" value="1"/>
</dbReference>
<evidence type="ECO:0000313" key="1">
    <source>
        <dbReference type="EMBL" id="RUL76750.1"/>
    </source>
</evidence>
<dbReference type="InterPro" id="IPR014985">
    <property type="entry name" value="WbqC"/>
</dbReference>
<evidence type="ECO:0008006" key="3">
    <source>
        <dbReference type="Google" id="ProtNLM"/>
    </source>
</evidence>
<organism evidence="1 2">
    <name type="scientific">Dyella choica</name>
    <dbReference type="NCBI Taxonomy" id="1927959"/>
    <lineage>
        <taxon>Bacteria</taxon>
        <taxon>Pseudomonadati</taxon>
        <taxon>Pseudomonadota</taxon>
        <taxon>Gammaproteobacteria</taxon>
        <taxon>Lysobacterales</taxon>
        <taxon>Rhodanobacteraceae</taxon>
        <taxon>Dyella</taxon>
    </lineage>
</organism>
<dbReference type="OrthoDB" id="3611744at2"/>
<name>A0A432M741_9GAMM</name>
<dbReference type="AlphaFoldDB" id="A0A432M741"/>
<dbReference type="Proteomes" id="UP000274358">
    <property type="component" value="Unassembled WGS sequence"/>
</dbReference>
<dbReference type="EMBL" id="RYYV01000005">
    <property type="protein sequence ID" value="RUL76750.1"/>
    <property type="molecule type" value="Genomic_DNA"/>
</dbReference>
<evidence type="ECO:0000313" key="2">
    <source>
        <dbReference type="Proteomes" id="UP000274358"/>
    </source>
</evidence>
<comment type="caution">
    <text evidence="1">The sequence shown here is derived from an EMBL/GenBank/DDBJ whole genome shotgun (WGS) entry which is preliminary data.</text>
</comment>
<accession>A0A432M741</accession>
<sequence>MQLVISQSMYFPWVGLLEQVKLADAFVHYDDVQFTRGFYNRVQIRSESSTRWLTVPTKKHPRETLIDHVLVDDSFDWREQHRNTLTQYYRHSPYFEDMIGVFDDAHSIHATSLADVSRESIMAMVRYFGLNNRCRFIPSASLDVHGRSSERLLAICRKLEATVYITGHGARNYLDHELFESNGVEVRYMNYQKIPYPQSGNEFTPFVSGLDLIANCGRNGAKHICSGTVSWKEFANGSH</sequence>
<reference evidence="1 2" key="1">
    <citation type="submission" date="2018-12" db="EMBL/GenBank/DDBJ databases">
        <title>Dyella dinghuensis sp. nov. DHOA06 and Dyella choica sp. nov. 4M-K27, isolated from forest soil.</title>
        <authorList>
            <person name="Qiu L.-H."/>
            <person name="Gao Z.-H."/>
        </authorList>
    </citation>
    <scope>NUCLEOTIDE SEQUENCE [LARGE SCALE GENOMIC DNA]</scope>
    <source>
        <strain evidence="1 2">4M-K27</strain>
    </source>
</reference>
<dbReference type="RefSeq" id="WP_126684311.1">
    <property type="nucleotide sequence ID" value="NZ_RYYV01000005.1"/>
</dbReference>
<protein>
    <recommendedName>
        <fullName evidence="3">WbqC family protein</fullName>
    </recommendedName>
</protein>